<dbReference type="PIRSF" id="PIRSF019015">
    <property type="entry name" value="P60_peptidase_YkfC"/>
    <property type="match status" value="1"/>
</dbReference>
<dbReference type="InterPro" id="IPR027017">
    <property type="entry name" value="P60_peptidase_YkfC"/>
</dbReference>
<dbReference type="OrthoDB" id="9799970at2"/>
<feature type="domain" description="SH3b2-type SH3" evidence="9">
    <location>
        <begin position="207"/>
        <end position="249"/>
    </location>
</feature>
<evidence type="ECO:0000259" key="9">
    <source>
        <dbReference type="Pfam" id="PF12914"/>
    </source>
</evidence>
<feature type="domain" description="SH3b1" evidence="8">
    <location>
        <begin position="147"/>
        <end position="195"/>
    </location>
</feature>
<feature type="domain" description="NLPC/P60 N-terminal" evidence="7">
    <location>
        <begin position="9"/>
        <end position="124"/>
    </location>
</feature>
<dbReference type="InterPro" id="IPR026864">
    <property type="entry name" value="SH3b2-type_SH3"/>
</dbReference>
<accession>A0A3D8I573</accession>
<comment type="caution">
    <text evidence="10">The sequence shown here is derived from an EMBL/GenBank/DDBJ whole genome shotgun (WGS) entry which is preliminary data.</text>
</comment>
<sequence length="449" mass="51001">MKAFHFIAICALLIIFNACAPKVIPSTQVKDLVQLPQDALFYLEDSMLEDKADEPESKKALQKLKNDYLQKYYSPWQEKPNPNVNEVFWIKPSLIKAPGFGEHLQKNPLSYTEEILESMQIESYPKLNAKAIITTTTHVRAVPTLKPMFNKANGYPFDRWQNSLIFANTPVLITHISQDKAWVHIQSSFVYGWIQSAHVGIIEESQIKALQALKDYATPIKDNIPLYDAQNDFVMYARIGQLFPIKHKDGTKLTLIHYSRLPNGKLKQELIYAPKEMFAPFPLKLNPQNIAHSINAMIGQRYGWGGLLENRDCSAFIRDIFTQYALHLPRNSKAQVQYGQNSIDLSKFNRKQKEAFIIANATPYQSILWQNGHIMLYLGHFQGRVIIAHSAWSVTSGKYYENMLGGVVITSLYAGGEHNGIFAKSPLLIDKIQAMSNLSNIANKIVESK</sequence>
<evidence type="ECO:0000256" key="2">
    <source>
        <dbReference type="ARBA" id="ARBA00022670"/>
    </source>
</evidence>
<reference evidence="10 11" key="1">
    <citation type="submission" date="2018-04" db="EMBL/GenBank/DDBJ databases">
        <title>Novel Campyloabacter and Helicobacter Species and Strains.</title>
        <authorList>
            <person name="Mannion A.J."/>
            <person name="Shen Z."/>
            <person name="Fox J.G."/>
        </authorList>
    </citation>
    <scope>NUCLEOTIDE SEQUENCE [LARGE SCALE GENOMIC DNA]</scope>
    <source>
        <strain evidence="10 11">MIT 98-6070</strain>
    </source>
</reference>
<dbReference type="Pfam" id="PF12912">
    <property type="entry name" value="N_NLPC_P60"/>
    <property type="match status" value="1"/>
</dbReference>
<name>A0A3D8I573_9HELI</name>
<dbReference type="InterPro" id="IPR025606">
    <property type="entry name" value="NLPC/P60_N_dom"/>
</dbReference>
<evidence type="ECO:0000313" key="10">
    <source>
        <dbReference type="EMBL" id="RDU59914.1"/>
    </source>
</evidence>
<gene>
    <name evidence="10" type="ORF">CQA63_04855</name>
</gene>
<evidence type="ECO:0000259" key="8">
    <source>
        <dbReference type="Pfam" id="PF12913"/>
    </source>
</evidence>
<evidence type="ECO:0000256" key="5">
    <source>
        <dbReference type="SAM" id="SignalP"/>
    </source>
</evidence>
<dbReference type="Proteomes" id="UP000256599">
    <property type="component" value="Unassembled WGS sequence"/>
</dbReference>
<dbReference type="Pfam" id="PF00877">
    <property type="entry name" value="NLPC_P60"/>
    <property type="match status" value="1"/>
</dbReference>
<feature type="chain" id="PRO_5017699240" evidence="5">
    <location>
        <begin position="21"/>
        <end position="449"/>
    </location>
</feature>
<evidence type="ECO:0000259" key="6">
    <source>
        <dbReference type="Pfam" id="PF00877"/>
    </source>
</evidence>
<organism evidence="10 11">
    <name type="scientific">Helicobacter marmotae</name>
    <dbReference type="NCBI Taxonomy" id="152490"/>
    <lineage>
        <taxon>Bacteria</taxon>
        <taxon>Pseudomonadati</taxon>
        <taxon>Campylobacterota</taxon>
        <taxon>Epsilonproteobacteria</taxon>
        <taxon>Campylobacterales</taxon>
        <taxon>Helicobacteraceae</taxon>
        <taxon>Helicobacter</taxon>
    </lineage>
</organism>
<comment type="similarity">
    <text evidence="1">Belongs to the peptidase C40 family.</text>
</comment>
<dbReference type="AlphaFoldDB" id="A0A3D8I573"/>
<keyword evidence="11" id="KW-1185">Reference proteome</keyword>
<evidence type="ECO:0000256" key="3">
    <source>
        <dbReference type="ARBA" id="ARBA00022801"/>
    </source>
</evidence>
<dbReference type="GO" id="GO:0006508">
    <property type="term" value="P:proteolysis"/>
    <property type="evidence" value="ECO:0007669"/>
    <property type="project" value="UniProtKB-KW"/>
</dbReference>
<protein>
    <submittedName>
        <fullName evidence="10">Hydrolase</fullName>
    </submittedName>
</protein>
<evidence type="ECO:0000256" key="4">
    <source>
        <dbReference type="ARBA" id="ARBA00022807"/>
    </source>
</evidence>
<proteinExistence type="inferred from homology"/>
<dbReference type="GO" id="GO:0008234">
    <property type="term" value="F:cysteine-type peptidase activity"/>
    <property type="evidence" value="ECO:0007669"/>
    <property type="project" value="UniProtKB-KW"/>
</dbReference>
<keyword evidence="2" id="KW-0645">Protease</keyword>
<dbReference type="Pfam" id="PF12914">
    <property type="entry name" value="SH3_7"/>
    <property type="match status" value="1"/>
</dbReference>
<keyword evidence="5" id="KW-0732">Signal</keyword>
<feature type="signal peptide" evidence="5">
    <location>
        <begin position="1"/>
        <end position="20"/>
    </location>
</feature>
<keyword evidence="3 10" id="KW-0378">Hydrolase</keyword>
<dbReference type="SUPFAM" id="SSF54001">
    <property type="entry name" value="Cysteine proteinases"/>
    <property type="match status" value="1"/>
</dbReference>
<keyword evidence="4" id="KW-0788">Thiol protease</keyword>
<dbReference type="EMBL" id="NXLR01000007">
    <property type="protein sequence ID" value="RDU59914.1"/>
    <property type="molecule type" value="Genomic_DNA"/>
</dbReference>
<dbReference type="RefSeq" id="WP_104699685.1">
    <property type="nucleotide sequence ID" value="NZ_FZPP01000011.1"/>
</dbReference>
<evidence type="ECO:0000256" key="1">
    <source>
        <dbReference type="ARBA" id="ARBA00007074"/>
    </source>
</evidence>
<evidence type="ECO:0000313" key="11">
    <source>
        <dbReference type="Proteomes" id="UP000256599"/>
    </source>
</evidence>
<dbReference type="InterPro" id="IPR000064">
    <property type="entry name" value="NLP_P60_dom"/>
</dbReference>
<dbReference type="Pfam" id="PF12913">
    <property type="entry name" value="SH3_6"/>
    <property type="match status" value="1"/>
</dbReference>
<dbReference type="InterPro" id="IPR038765">
    <property type="entry name" value="Papain-like_cys_pep_sf"/>
</dbReference>
<dbReference type="InterPro" id="IPR039439">
    <property type="entry name" value="SH3b1_dom"/>
</dbReference>
<evidence type="ECO:0000259" key="7">
    <source>
        <dbReference type="Pfam" id="PF12912"/>
    </source>
</evidence>
<dbReference type="Gene3D" id="3.90.1720.10">
    <property type="entry name" value="endopeptidase domain like (from Nostoc punctiforme)"/>
    <property type="match status" value="1"/>
</dbReference>
<feature type="domain" description="NlpC/P60" evidence="6">
    <location>
        <begin position="299"/>
        <end position="380"/>
    </location>
</feature>